<protein>
    <recommendedName>
        <fullName evidence="4 6">dTDP-4-dehydrorhamnose reductase</fullName>
        <ecNumber evidence="3 6">1.1.1.133</ecNumber>
    </recommendedName>
</protein>
<comment type="caution">
    <text evidence="8">The sequence shown here is derived from an EMBL/GenBank/DDBJ whole genome shotgun (WGS) entry which is preliminary data.</text>
</comment>
<dbReference type="PANTHER" id="PTHR10491:SF4">
    <property type="entry name" value="METHIONINE ADENOSYLTRANSFERASE 2 SUBUNIT BETA"/>
    <property type="match status" value="1"/>
</dbReference>
<dbReference type="Gene3D" id="3.90.25.10">
    <property type="entry name" value="UDP-galactose 4-epimerase, domain 1"/>
    <property type="match status" value="1"/>
</dbReference>
<evidence type="ECO:0000256" key="4">
    <source>
        <dbReference type="ARBA" id="ARBA00017099"/>
    </source>
</evidence>
<evidence type="ECO:0000313" key="9">
    <source>
        <dbReference type="Proteomes" id="UP000247437"/>
    </source>
</evidence>
<dbReference type="SUPFAM" id="SSF51735">
    <property type="entry name" value="NAD(P)-binding Rossmann-fold domains"/>
    <property type="match status" value="1"/>
</dbReference>
<accession>A0A2W0EYF2</accession>
<evidence type="ECO:0000256" key="5">
    <source>
        <dbReference type="ARBA" id="ARBA00048200"/>
    </source>
</evidence>
<comment type="cofactor">
    <cofactor evidence="6">
        <name>Mg(2+)</name>
        <dbReference type="ChEBI" id="CHEBI:18420"/>
    </cofactor>
    <text evidence="6">Binds 1 Mg(2+) ion per monomer.</text>
</comment>
<proteinExistence type="inferred from homology"/>
<keyword evidence="6" id="KW-0560">Oxidoreductase</keyword>
<evidence type="ECO:0000256" key="6">
    <source>
        <dbReference type="RuleBase" id="RU364082"/>
    </source>
</evidence>
<dbReference type="UniPathway" id="UPA00281"/>
<dbReference type="GO" id="GO:0008831">
    <property type="term" value="F:dTDP-4-dehydrorhamnose reductase activity"/>
    <property type="evidence" value="ECO:0007669"/>
    <property type="project" value="UniProtKB-EC"/>
</dbReference>
<evidence type="ECO:0000256" key="3">
    <source>
        <dbReference type="ARBA" id="ARBA00012929"/>
    </source>
</evidence>
<comment type="function">
    <text evidence="6">Catalyzes the reduction of dTDP-6-deoxy-L-lyxo-4-hexulose to yield dTDP-L-rhamnose.</text>
</comment>
<dbReference type="PANTHER" id="PTHR10491">
    <property type="entry name" value="DTDP-4-DEHYDRORHAMNOSE REDUCTASE"/>
    <property type="match status" value="1"/>
</dbReference>
<comment type="pathway">
    <text evidence="1 6">Carbohydrate biosynthesis; dTDP-L-rhamnose biosynthesis.</text>
</comment>
<dbReference type="Proteomes" id="UP000247437">
    <property type="component" value="Unassembled WGS sequence"/>
</dbReference>
<dbReference type="EC" id="1.1.1.133" evidence="3 6"/>
<evidence type="ECO:0000313" key="8">
    <source>
        <dbReference type="EMBL" id="PYY72542.1"/>
    </source>
</evidence>
<dbReference type="InterPro" id="IPR036291">
    <property type="entry name" value="NAD(P)-bd_dom_sf"/>
</dbReference>
<comment type="catalytic activity">
    <reaction evidence="5 6">
        <text>dTDP-beta-L-rhamnose + NADP(+) = dTDP-4-dehydro-beta-L-rhamnose + NADPH + H(+)</text>
        <dbReference type="Rhea" id="RHEA:21796"/>
        <dbReference type="ChEBI" id="CHEBI:15378"/>
        <dbReference type="ChEBI" id="CHEBI:57510"/>
        <dbReference type="ChEBI" id="CHEBI:57783"/>
        <dbReference type="ChEBI" id="CHEBI:58349"/>
        <dbReference type="ChEBI" id="CHEBI:62830"/>
        <dbReference type="EC" id="1.1.1.133"/>
    </reaction>
</comment>
<feature type="domain" description="RmlD-like substrate binding" evidence="7">
    <location>
        <begin position="1"/>
        <end position="290"/>
    </location>
</feature>
<dbReference type="InterPro" id="IPR005913">
    <property type="entry name" value="dTDP_dehydrorham_reduct"/>
</dbReference>
<dbReference type="GO" id="GO:0019305">
    <property type="term" value="P:dTDP-rhamnose biosynthetic process"/>
    <property type="evidence" value="ECO:0007669"/>
    <property type="project" value="UniProtKB-UniPathway"/>
</dbReference>
<dbReference type="NCBIfam" id="TIGR01214">
    <property type="entry name" value="rmlD"/>
    <property type="match status" value="1"/>
</dbReference>
<comment type="similarity">
    <text evidence="2 6">Belongs to the dTDP-4-dehydrorhamnose reductase family.</text>
</comment>
<evidence type="ECO:0000259" key="7">
    <source>
        <dbReference type="Pfam" id="PF04321"/>
    </source>
</evidence>
<name>A0A2W0EYF2_PSEJE</name>
<dbReference type="GO" id="GO:0009243">
    <property type="term" value="P:O antigen biosynthetic process"/>
    <property type="evidence" value="ECO:0007669"/>
    <property type="project" value="UniProtKB-UniPathway"/>
</dbReference>
<dbReference type="Gene3D" id="3.40.50.720">
    <property type="entry name" value="NAD(P)-binding Rossmann-like Domain"/>
    <property type="match status" value="1"/>
</dbReference>
<dbReference type="Pfam" id="PF04321">
    <property type="entry name" value="RmlD_sub_bind"/>
    <property type="match status" value="1"/>
</dbReference>
<keyword evidence="6" id="KW-0521">NADP</keyword>
<dbReference type="AlphaFoldDB" id="A0A2W0EYF2"/>
<dbReference type="UniPathway" id="UPA00124"/>
<evidence type="ECO:0000256" key="2">
    <source>
        <dbReference type="ARBA" id="ARBA00010944"/>
    </source>
</evidence>
<organism evidence="8 9">
    <name type="scientific">Pseudomonas jessenii</name>
    <dbReference type="NCBI Taxonomy" id="77298"/>
    <lineage>
        <taxon>Bacteria</taxon>
        <taxon>Pseudomonadati</taxon>
        <taxon>Pseudomonadota</taxon>
        <taxon>Gammaproteobacteria</taxon>
        <taxon>Pseudomonadales</taxon>
        <taxon>Pseudomonadaceae</taxon>
        <taxon>Pseudomonas</taxon>
    </lineage>
</organism>
<sequence length="296" mass="31881">MRVLVTGAHGQVGYELLQRVPEGFAVFGYGSQDLDISNAEQIRVVFEAVKPELIINAAAYTAVDKAETDVERAYAVNSDGVGFLASAAESLGIPLLHISTDYVFSGEGDKPYTPDDVTNPTGVYGSSKLAGEKLLQAQCSRHLVLRTSWVFGAHGNNFVKTMLRLGSDRDTLSVVADQHGAPTSAGSIADTLWALAVIFKQEGRLGWGVYHYSGVPACSWHDFAHEIFTQGVSLGLLEKSPAVKAITTADYPTPAKRPAWSVLDCEKLADVHGLLPKSWVQELQAVLQQLGKPRSV</sequence>
<dbReference type="EMBL" id="PDLL01000002">
    <property type="protein sequence ID" value="PYY72542.1"/>
    <property type="molecule type" value="Genomic_DNA"/>
</dbReference>
<reference evidence="8 9" key="1">
    <citation type="journal article" date="2018" name="Appl. Microbiol. Biotechnol.">
        <title>Characterization of the caprolactam degradation pathway in Pseudomonas jessenii using mass spectrometry-based proteomics.</title>
        <authorList>
            <person name="Otzen M."/>
            <person name="Palacio C."/>
            <person name="Janssen D.B."/>
        </authorList>
    </citation>
    <scope>NUCLEOTIDE SEQUENCE [LARGE SCALE GENOMIC DNA]</scope>
    <source>
        <strain evidence="8 9">GO3</strain>
    </source>
</reference>
<dbReference type="InterPro" id="IPR029903">
    <property type="entry name" value="RmlD-like-bd"/>
</dbReference>
<gene>
    <name evidence="8" type="primary">rfbD</name>
    <name evidence="8" type="ORF">CRX42_00455</name>
</gene>
<dbReference type="RefSeq" id="WP_110656734.1">
    <property type="nucleotide sequence ID" value="NZ_PDLL01000002.1"/>
</dbReference>
<dbReference type="CDD" id="cd05254">
    <property type="entry name" value="dTDP_HR_like_SDR_e"/>
    <property type="match status" value="1"/>
</dbReference>
<evidence type="ECO:0000256" key="1">
    <source>
        <dbReference type="ARBA" id="ARBA00004781"/>
    </source>
</evidence>
<dbReference type="OrthoDB" id="9803892at2"/>